<keyword evidence="2" id="KW-1185">Reference proteome</keyword>
<dbReference type="EMBL" id="BTGU01000149">
    <property type="protein sequence ID" value="GMN63390.1"/>
    <property type="molecule type" value="Genomic_DNA"/>
</dbReference>
<comment type="caution">
    <text evidence="1">The sequence shown here is derived from an EMBL/GenBank/DDBJ whole genome shotgun (WGS) entry which is preliminary data.</text>
</comment>
<evidence type="ECO:0000313" key="1">
    <source>
        <dbReference type="EMBL" id="GMN63390.1"/>
    </source>
</evidence>
<evidence type="ECO:0000313" key="2">
    <source>
        <dbReference type="Proteomes" id="UP001187192"/>
    </source>
</evidence>
<organism evidence="1 2">
    <name type="scientific">Ficus carica</name>
    <name type="common">Common fig</name>
    <dbReference type="NCBI Taxonomy" id="3494"/>
    <lineage>
        <taxon>Eukaryota</taxon>
        <taxon>Viridiplantae</taxon>
        <taxon>Streptophyta</taxon>
        <taxon>Embryophyta</taxon>
        <taxon>Tracheophyta</taxon>
        <taxon>Spermatophyta</taxon>
        <taxon>Magnoliopsida</taxon>
        <taxon>eudicotyledons</taxon>
        <taxon>Gunneridae</taxon>
        <taxon>Pentapetalae</taxon>
        <taxon>rosids</taxon>
        <taxon>fabids</taxon>
        <taxon>Rosales</taxon>
        <taxon>Moraceae</taxon>
        <taxon>Ficeae</taxon>
        <taxon>Ficus</taxon>
    </lineage>
</organism>
<reference evidence="1" key="1">
    <citation type="submission" date="2023-07" db="EMBL/GenBank/DDBJ databases">
        <title>draft genome sequence of fig (Ficus carica).</title>
        <authorList>
            <person name="Takahashi T."/>
            <person name="Nishimura K."/>
        </authorList>
    </citation>
    <scope>NUCLEOTIDE SEQUENCE</scope>
</reference>
<dbReference type="PANTHER" id="PTHR33484">
    <property type="entry name" value="BNAC07G33360D PROTEIN"/>
    <property type="match status" value="1"/>
</dbReference>
<dbReference type="AlphaFoldDB" id="A0AA88DWP2"/>
<sequence length="83" mass="9260">MATQTDRLARIAAEGFAMIDELYGRPRRGVRNYPLPQGQVPQFPPYMGNQVPQMGEPNINNIGQQAGTQNYGGYMILRKQGGY</sequence>
<dbReference type="Proteomes" id="UP001187192">
    <property type="component" value="Unassembled WGS sequence"/>
</dbReference>
<dbReference type="PANTHER" id="PTHR33484:SF12">
    <property type="entry name" value="AP2_ERF DOMAIN-CONTAINING PROTEIN"/>
    <property type="match status" value="1"/>
</dbReference>
<gene>
    <name evidence="1" type="ORF">TIFTF001_032476</name>
</gene>
<name>A0AA88DWP2_FICCA</name>
<accession>A0AA88DWP2</accession>
<dbReference type="Gramene" id="FCD_00013340-RA">
    <property type="protein sequence ID" value="FCD_00013340-RA:cds"/>
    <property type="gene ID" value="FCD_00013340"/>
</dbReference>
<proteinExistence type="predicted"/>
<protein>
    <submittedName>
        <fullName evidence="1">Uncharacterized protein</fullName>
    </submittedName>
</protein>